<feature type="region of interest" description="Disordered" evidence="5">
    <location>
        <begin position="369"/>
        <end position="397"/>
    </location>
</feature>
<feature type="compositionally biased region" description="Polar residues" evidence="5">
    <location>
        <begin position="377"/>
        <end position="391"/>
    </location>
</feature>
<feature type="compositionally biased region" description="Basic and acidic residues" evidence="5">
    <location>
        <begin position="77"/>
        <end position="86"/>
    </location>
</feature>
<dbReference type="InterPro" id="IPR001680">
    <property type="entry name" value="WD40_rpt"/>
</dbReference>
<dbReference type="InterPro" id="IPR036322">
    <property type="entry name" value="WD40_repeat_dom_sf"/>
</dbReference>
<keyword evidence="7" id="KW-1185">Reference proteome</keyword>
<dbReference type="SMART" id="SM00320">
    <property type="entry name" value="WD40"/>
    <property type="match status" value="3"/>
</dbReference>
<protein>
    <submittedName>
        <fullName evidence="6">Uncharacterized protein</fullName>
    </submittedName>
</protein>
<feature type="compositionally biased region" description="Acidic residues" evidence="5">
    <location>
        <begin position="836"/>
        <end position="857"/>
    </location>
</feature>
<comment type="subcellular location">
    <subcellularLocation>
        <location evidence="1">Nucleus</location>
    </subcellularLocation>
</comment>
<sequence length="950" mass="97900">MPADSILSSNLVNYLVWRYLQEAGYGNAAVSLQRNWKRDPEALPFAKSVSAHTLVHIIQDGLWLDKLQSSVTKEERRYDFGSDHGDPYPVHDGQDGMDDVSLAARFPGSSLPTGAPAPGPPGNQPVGNGLAVPSSQPQRRRKRTSNGVDTRSANGDAMDVDAANGAMLSHATPRTETTEHPPETEDADQPETPPPIIEEVPLPSTLSIGITQGLQTDPVVELATPERTTIVKLEPDPLSELSIAWCPPPERNPFLLAAGENLMRLYDFHGPPRDGPDIPTTNVMLPFKTFSVTALSWHTPDDIIVAAAERRTNDAGEQLLTRKLLNIRSSGDVRVISSAVGDVTALRWNGASRLLLSISAGDAGGSIRLWAPHPGTPSASPSRPSEDNANQASSMAAATASTELLDTHFTSERVYEAVWMGGDTFAVSGERTLRIYEAVPTAPAGGRRIRQIRDFSTPLTWERLRYDASADILAASSLDDASNPDNEFTIIAPSDFLDKNSNTAAGAGLGATLAAGAEGSGDGPAATNPTPRDSNMPPIVTTTNTLASEANAAQSGKSPHPPPSSSSPQPQPQPHAHASLSPTSSSRPPGRNPWAAPPGARPTPLHARLLPGIGAVTDMAFQPHGRPSETPLSPSSSSAPAPASASSPTRPPVLATSSDDGAIYLWDARVSTSGAPGPGPALLRRLSMVPAIGSAVPALAMAWAPDGRAIAAAGRDSCAVWCLGKGRDGPKAGVNGDEAGTAGGGGGGGNGGARPGAAAPLRSSNEWTIWGRWRAHARASVTTAAPAAPAGAPPAKPLVAAAAPAQPPPRPPAQQWRGGARPAPGPANGVPKVEPVEEDDGVAEPEPDLDPDPDPDPDPDRMDVDGPEAAPAAAGGGRGRGQGLGEEAGRNGAGGDGGGGGGGAVAGGLDWVGDAGGADEVELDHGVVWDAGGERIAYRVGNRIAVIRIR</sequence>
<evidence type="ECO:0000256" key="1">
    <source>
        <dbReference type="ARBA" id="ARBA00004123"/>
    </source>
</evidence>
<dbReference type="InterPro" id="IPR006594">
    <property type="entry name" value="LisH"/>
</dbReference>
<feature type="compositionally biased region" description="Pro residues" evidence="5">
    <location>
        <begin position="559"/>
        <end position="573"/>
    </location>
</feature>
<feature type="region of interest" description="Disordered" evidence="5">
    <location>
        <begin position="781"/>
        <end position="901"/>
    </location>
</feature>
<name>A0A6A6P974_9PEZI</name>
<proteinExistence type="predicted"/>
<feature type="region of interest" description="Disordered" evidence="5">
    <location>
        <begin position="77"/>
        <end position="194"/>
    </location>
</feature>
<evidence type="ECO:0000313" key="7">
    <source>
        <dbReference type="Proteomes" id="UP000799766"/>
    </source>
</evidence>
<feature type="compositionally biased region" description="Low complexity" evidence="5">
    <location>
        <begin position="633"/>
        <end position="648"/>
    </location>
</feature>
<keyword evidence="2" id="KW-0853">WD repeat</keyword>
<dbReference type="PANTHER" id="PTHR22846">
    <property type="entry name" value="WD40 REPEAT PROTEIN"/>
    <property type="match status" value="1"/>
</dbReference>
<dbReference type="Gene3D" id="1.20.960.30">
    <property type="match status" value="1"/>
</dbReference>
<dbReference type="PROSITE" id="PS50896">
    <property type="entry name" value="LISH"/>
    <property type="match status" value="1"/>
</dbReference>
<feature type="compositionally biased region" description="Gly residues" evidence="5">
    <location>
        <begin position="741"/>
        <end position="754"/>
    </location>
</feature>
<dbReference type="GO" id="GO:0003714">
    <property type="term" value="F:transcription corepressor activity"/>
    <property type="evidence" value="ECO:0007669"/>
    <property type="project" value="InterPro"/>
</dbReference>
<dbReference type="EMBL" id="MU001673">
    <property type="protein sequence ID" value="KAF2460337.1"/>
    <property type="molecule type" value="Genomic_DNA"/>
</dbReference>
<gene>
    <name evidence="6" type="ORF">BDY21DRAFT_405926</name>
</gene>
<dbReference type="Proteomes" id="UP000799766">
    <property type="component" value="Unassembled WGS sequence"/>
</dbReference>
<organism evidence="6 7">
    <name type="scientific">Lineolata rhizophorae</name>
    <dbReference type="NCBI Taxonomy" id="578093"/>
    <lineage>
        <taxon>Eukaryota</taxon>
        <taxon>Fungi</taxon>
        <taxon>Dikarya</taxon>
        <taxon>Ascomycota</taxon>
        <taxon>Pezizomycotina</taxon>
        <taxon>Dothideomycetes</taxon>
        <taxon>Dothideomycetes incertae sedis</taxon>
        <taxon>Lineolatales</taxon>
        <taxon>Lineolataceae</taxon>
        <taxon>Lineolata</taxon>
    </lineage>
</organism>
<evidence type="ECO:0000313" key="6">
    <source>
        <dbReference type="EMBL" id="KAF2460337.1"/>
    </source>
</evidence>
<keyword evidence="4" id="KW-0539">Nucleus</keyword>
<dbReference type="PANTHER" id="PTHR22846:SF2">
    <property type="entry name" value="F-BOX-LIKE_WD REPEAT-CONTAINING PROTEIN EBI"/>
    <property type="match status" value="1"/>
</dbReference>
<evidence type="ECO:0000256" key="2">
    <source>
        <dbReference type="ARBA" id="ARBA00022574"/>
    </source>
</evidence>
<dbReference type="Pfam" id="PF08513">
    <property type="entry name" value="LisH"/>
    <property type="match status" value="1"/>
</dbReference>
<feature type="compositionally biased region" description="Gly residues" evidence="5">
    <location>
        <begin position="874"/>
        <end position="901"/>
    </location>
</feature>
<dbReference type="AlphaFoldDB" id="A0A6A6P974"/>
<dbReference type="Gene3D" id="2.130.10.10">
    <property type="entry name" value="YVTN repeat-like/Quinoprotein amine dehydrogenase"/>
    <property type="match status" value="2"/>
</dbReference>
<feature type="region of interest" description="Disordered" evidence="5">
    <location>
        <begin position="515"/>
        <end position="657"/>
    </location>
</feature>
<dbReference type="SUPFAM" id="SSF50978">
    <property type="entry name" value="WD40 repeat-like"/>
    <property type="match status" value="1"/>
</dbReference>
<dbReference type="OrthoDB" id="1367865at2759"/>
<reference evidence="6" key="1">
    <citation type="journal article" date="2020" name="Stud. Mycol.">
        <title>101 Dothideomycetes genomes: a test case for predicting lifestyles and emergence of pathogens.</title>
        <authorList>
            <person name="Haridas S."/>
            <person name="Albert R."/>
            <person name="Binder M."/>
            <person name="Bloem J."/>
            <person name="Labutti K."/>
            <person name="Salamov A."/>
            <person name="Andreopoulos B."/>
            <person name="Baker S."/>
            <person name="Barry K."/>
            <person name="Bills G."/>
            <person name="Bluhm B."/>
            <person name="Cannon C."/>
            <person name="Castanera R."/>
            <person name="Culley D."/>
            <person name="Daum C."/>
            <person name="Ezra D."/>
            <person name="Gonzalez J."/>
            <person name="Henrissat B."/>
            <person name="Kuo A."/>
            <person name="Liang C."/>
            <person name="Lipzen A."/>
            <person name="Lutzoni F."/>
            <person name="Magnuson J."/>
            <person name="Mondo S."/>
            <person name="Nolan M."/>
            <person name="Ohm R."/>
            <person name="Pangilinan J."/>
            <person name="Park H.-J."/>
            <person name="Ramirez L."/>
            <person name="Alfaro M."/>
            <person name="Sun H."/>
            <person name="Tritt A."/>
            <person name="Yoshinaga Y."/>
            <person name="Zwiers L.-H."/>
            <person name="Turgeon B."/>
            <person name="Goodwin S."/>
            <person name="Spatafora J."/>
            <person name="Crous P."/>
            <person name="Grigoriev I."/>
        </authorList>
    </citation>
    <scope>NUCLEOTIDE SEQUENCE</scope>
    <source>
        <strain evidence="6">ATCC 16933</strain>
    </source>
</reference>
<evidence type="ECO:0000256" key="4">
    <source>
        <dbReference type="ARBA" id="ARBA00023242"/>
    </source>
</evidence>
<dbReference type="GO" id="GO:0006357">
    <property type="term" value="P:regulation of transcription by RNA polymerase II"/>
    <property type="evidence" value="ECO:0007669"/>
    <property type="project" value="TreeGrafter"/>
</dbReference>
<feature type="compositionally biased region" description="Polar residues" evidence="5">
    <location>
        <begin position="540"/>
        <end position="557"/>
    </location>
</feature>
<dbReference type="InterPro" id="IPR045183">
    <property type="entry name" value="Ebi-like"/>
</dbReference>
<feature type="region of interest" description="Disordered" evidence="5">
    <location>
        <begin position="729"/>
        <end position="761"/>
    </location>
</feature>
<evidence type="ECO:0000256" key="5">
    <source>
        <dbReference type="SAM" id="MobiDB-lite"/>
    </source>
</evidence>
<accession>A0A6A6P974</accession>
<dbReference type="GO" id="GO:0034967">
    <property type="term" value="C:Set3 complex"/>
    <property type="evidence" value="ECO:0007669"/>
    <property type="project" value="TreeGrafter"/>
</dbReference>
<keyword evidence="3" id="KW-0677">Repeat</keyword>
<evidence type="ECO:0000256" key="3">
    <source>
        <dbReference type="ARBA" id="ARBA00022737"/>
    </source>
</evidence>
<dbReference type="InterPro" id="IPR015943">
    <property type="entry name" value="WD40/YVTN_repeat-like_dom_sf"/>
</dbReference>